<reference evidence="4" key="1">
    <citation type="journal article" date="2019" name="Int. J. Syst. Evol. Microbiol.">
        <title>The Global Catalogue of Microorganisms (GCM) 10K type strain sequencing project: providing services to taxonomists for standard genome sequencing and annotation.</title>
        <authorList>
            <consortium name="The Broad Institute Genomics Platform"/>
            <consortium name="The Broad Institute Genome Sequencing Center for Infectious Disease"/>
            <person name="Wu L."/>
            <person name="Ma J."/>
        </authorList>
    </citation>
    <scope>NUCLEOTIDE SEQUENCE [LARGE SCALE GENOMIC DNA]</scope>
    <source>
        <strain evidence="4">JCM 9687</strain>
    </source>
</reference>
<evidence type="ECO:0000259" key="2">
    <source>
        <dbReference type="PROSITE" id="PS51194"/>
    </source>
</evidence>
<dbReference type="SMART" id="SM00490">
    <property type="entry name" value="HELICc"/>
    <property type="match status" value="1"/>
</dbReference>
<dbReference type="EMBL" id="BAAAYK010000038">
    <property type="protein sequence ID" value="GAA3359796.1"/>
    <property type="molecule type" value="Genomic_DNA"/>
</dbReference>
<feature type="region of interest" description="Disordered" evidence="1">
    <location>
        <begin position="44"/>
        <end position="99"/>
    </location>
</feature>
<dbReference type="RefSeq" id="WP_344928244.1">
    <property type="nucleotide sequence ID" value="NZ_BAAAYK010000038.1"/>
</dbReference>
<evidence type="ECO:0000256" key="1">
    <source>
        <dbReference type="SAM" id="MobiDB-lite"/>
    </source>
</evidence>
<proteinExistence type="predicted"/>
<evidence type="ECO:0000313" key="3">
    <source>
        <dbReference type="EMBL" id="GAA3359796.1"/>
    </source>
</evidence>
<dbReference type="Proteomes" id="UP001500483">
    <property type="component" value="Unassembled WGS sequence"/>
</dbReference>
<dbReference type="PANTHER" id="PTHR47957">
    <property type="entry name" value="ATP-DEPENDENT HELICASE HRQ1"/>
    <property type="match status" value="1"/>
</dbReference>
<feature type="compositionally biased region" description="Basic and acidic residues" evidence="1">
    <location>
        <begin position="61"/>
        <end position="76"/>
    </location>
</feature>
<dbReference type="SUPFAM" id="SSF52540">
    <property type="entry name" value="P-loop containing nucleoside triphosphate hydrolases"/>
    <property type="match status" value="1"/>
</dbReference>
<dbReference type="Gene3D" id="3.40.50.300">
    <property type="entry name" value="P-loop containing nucleotide triphosphate hydrolases"/>
    <property type="match status" value="1"/>
</dbReference>
<evidence type="ECO:0000313" key="4">
    <source>
        <dbReference type="Proteomes" id="UP001500483"/>
    </source>
</evidence>
<gene>
    <name evidence="3" type="ORF">GCM10020366_37240</name>
</gene>
<keyword evidence="4" id="KW-1185">Reference proteome</keyword>
<comment type="caution">
    <text evidence="3">The sequence shown here is derived from an EMBL/GenBank/DDBJ whole genome shotgun (WGS) entry which is preliminary data.</text>
</comment>
<feature type="domain" description="Helicase C-terminal" evidence="2">
    <location>
        <begin position="780"/>
        <end position="943"/>
    </location>
</feature>
<protein>
    <recommendedName>
        <fullName evidence="2">Helicase C-terminal domain-containing protein</fullName>
    </recommendedName>
</protein>
<organism evidence="3 4">
    <name type="scientific">Saccharopolyspora gregorii</name>
    <dbReference type="NCBI Taxonomy" id="33914"/>
    <lineage>
        <taxon>Bacteria</taxon>
        <taxon>Bacillati</taxon>
        <taxon>Actinomycetota</taxon>
        <taxon>Actinomycetes</taxon>
        <taxon>Pseudonocardiales</taxon>
        <taxon>Pseudonocardiaceae</taxon>
        <taxon>Saccharopolyspora</taxon>
    </lineage>
</organism>
<sequence>MTIDTRFPDRDAILQYLHAQLVGPVDGPDEVLEAQPQQRYLSGILYPKKPPQRNGAAGNDPRSDGTADHEPVDEGGGRLSGTEDGDDDPITLSGQDRPSSVGISFVTTSWSAIEISVFAGRYRYRAANSWEREPVELSGDSSVHLEPPEEGRSGSRDLSVLGGDARVRVRWRPYRSGAIVTAVLVNEQTADVKARLNDAQCFFQVELRCRPVHGALDEYPGRRHLQDDDSADELELMYRSAPVYAVGHGSAADWDRIDPERGTRPGTPASVHTTFLPVHVVPDVAFDVAGPQEVFRLDRLAEAAEEAERTVAELTELVDRYASWLDDTRASLDANLAPHLSAAAGRLLERAGVAVDRMRRGIELVRTDEEVRASFALTNRIMLMQMVHGAAELAGAPHPVEEAPSLPEDYAEPGFRWRPFQLGFLLLTVEGIARECPDRDLVDLIWFPTGGGKTEAYLALAAFTIVHRRRTLGDTGAGTAIITRYTLRLLTAQQFQRTMTLIAACEVVRRERPDVLGAVPISIGIWVGGSNTPNTYAEARRLLGKLQRSLDDDAASEQSFQVDSCPWCGTRIMSDPHHDEREIGIEATNDTFRIHCLNPSCPFCTGLPVSSVDEDLYVHPPTLLMGTVDKFARTVWEERTGVFFGAGSTPGPSLIIQDEFHLISGPLGTVVGLYEAAFDVLMARHGARPKIIAATATIRDADEQVRGVFGREVALFPPSGIDAADSYFVRMRTDSPGRAYAGVMPQGHTPLTGLVHLAAAQLQAPKDVALSAEVEDSYSTLVAYHNSLRELGKTRTLARDDIPSRIAVIAAADDDRRRLDDDDIVELTSNVSASAIPKILERLARPHSSSDAVSFLASTNMLSVGVDIGRLGLMTVVGQPKTTAEYIQATSRVGRGRGRPGLVVTLYSPSKPRDRSHYESFVPYHSALYKSVEPSSVTPFSVAARERALHACLVVLVRHALGLQSNEDAARFDSADPELAQLLTAFLDRARRADPDEAERVETHLRHRGEEWARWLDEAAVEGGLVYRAADRKRPKLLRRHAEQGRGWATLDSMRSVDVNATVWVRRPLS</sequence>
<dbReference type="PANTHER" id="PTHR47957:SF3">
    <property type="entry name" value="ATP-DEPENDENT HELICASE HRQ1"/>
    <property type="match status" value="1"/>
</dbReference>
<dbReference type="Pfam" id="PF00271">
    <property type="entry name" value="Helicase_C"/>
    <property type="match status" value="1"/>
</dbReference>
<dbReference type="InterPro" id="IPR027417">
    <property type="entry name" value="P-loop_NTPase"/>
</dbReference>
<dbReference type="InterPro" id="IPR001650">
    <property type="entry name" value="Helicase_C-like"/>
</dbReference>
<name>A0ABP6RTA1_9PSEU</name>
<feature type="compositionally biased region" description="Basic and acidic residues" evidence="1">
    <location>
        <begin position="146"/>
        <end position="155"/>
    </location>
</feature>
<feature type="region of interest" description="Disordered" evidence="1">
    <location>
        <begin position="133"/>
        <end position="158"/>
    </location>
</feature>
<dbReference type="PROSITE" id="PS51194">
    <property type="entry name" value="HELICASE_CTER"/>
    <property type="match status" value="1"/>
</dbReference>
<accession>A0ABP6RTA1</accession>